<feature type="compositionally biased region" description="Basic and acidic residues" evidence="1">
    <location>
        <begin position="79"/>
        <end position="93"/>
    </location>
</feature>
<sequence>MALRNYMYFKHEDSLKDRIAHGDSLSTQASSDSKTNQEVVMNHDHTIPSGQEKPRRLTPTQKRKMMSSSNFPESVQCKQEGKQEGNQKDKSDVSKGNTQSRD</sequence>
<evidence type="ECO:0000256" key="1">
    <source>
        <dbReference type="SAM" id="MobiDB-lite"/>
    </source>
</evidence>
<feature type="compositionally biased region" description="Polar residues" evidence="1">
    <location>
        <begin position="24"/>
        <end position="39"/>
    </location>
</feature>
<feature type="region of interest" description="Disordered" evidence="1">
    <location>
        <begin position="20"/>
        <end position="102"/>
    </location>
</feature>
<accession>A0A061APE8</accession>
<dbReference type="EMBL" id="LK052887">
    <property type="protein sequence ID" value="CDR38999.1"/>
    <property type="molecule type" value="Genomic_DNA"/>
</dbReference>
<feature type="compositionally biased region" description="Polar residues" evidence="1">
    <location>
        <begin position="66"/>
        <end position="77"/>
    </location>
</feature>
<dbReference type="VEuPathDB" id="FungiDB:BON22_3456"/>
<reference evidence="2" key="1">
    <citation type="journal article" date="2014" name="Genome Announc.">
        <title>Genome sequence of the yeast Cyberlindnera fabianii (Hansenula fabianii).</title>
        <authorList>
            <person name="Freel K.C."/>
            <person name="Sarilar V."/>
            <person name="Neuveglise C."/>
            <person name="Devillers H."/>
            <person name="Friedrich A."/>
            <person name="Schacherer J."/>
        </authorList>
    </citation>
    <scope>NUCLEOTIDE SEQUENCE</scope>
    <source>
        <strain evidence="2">YJS4271</strain>
    </source>
</reference>
<dbReference type="AlphaFoldDB" id="A0A061APE8"/>
<organism evidence="2">
    <name type="scientific">Cyberlindnera fabianii</name>
    <name type="common">Yeast</name>
    <name type="synonym">Hansenula fabianii</name>
    <dbReference type="NCBI Taxonomy" id="36022"/>
    <lineage>
        <taxon>Eukaryota</taxon>
        <taxon>Fungi</taxon>
        <taxon>Dikarya</taxon>
        <taxon>Ascomycota</taxon>
        <taxon>Saccharomycotina</taxon>
        <taxon>Saccharomycetes</taxon>
        <taxon>Phaffomycetales</taxon>
        <taxon>Phaffomycetaceae</taxon>
        <taxon>Cyberlindnera</taxon>
    </lineage>
</organism>
<protein>
    <submittedName>
        <fullName evidence="2">CYFA0S02e10352g1_1</fullName>
    </submittedName>
</protein>
<evidence type="ECO:0000313" key="2">
    <source>
        <dbReference type="EMBL" id="CDR38999.1"/>
    </source>
</evidence>
<gene>
    <name evidence="2" type="ORF">CYFA0S_02e10352g</name>
</gene>
<proteinExistence type="predicted"/>
<name>A0A061APE8_CYBFA</name>
<dbReference type="OrthoDB" id="3980989at2759"/>